<organism evidence="3">
    <name type="scientific">Taylorella equigenitalis 14/56</name>
    <dbReference type="NCBI Taxonomy" id="1091497"/>
    <lineage>
        <taxon>Bacteria</taxon>
        <taxon>Pseudomonadati</taxon>
        <taxon>Pseudomonadota</taxon>
        <taxon>Betaproteobacteria</taxon>
        <taxon>Burkholderiales</taxon>
        <taxon>Alcaligenaceae</taxon>
        <taxon>Taylorella</taxon>
    </lineage>
</organism>
<dbReference type="CDD" id="cd03789">
    <property type="entry name" value="GT9_LPS_heptosyltransferase"/>
    <property type="match status" value="1"/>
</dbReference>
<dbReference type="OrthoDB" id="9797795at2"/>
<dbReference type="EMBL" id="HE681423">
    <property type="protein sequence ID" value="CCG18288.1"/>
    <property type="molecule type" value="Genomic_DNA"/>
</dbReference>
<keyword evidence="1" id="KW-0328">Glycosyltransferase</keyword>
<dbReference type="GO" id="GO:0008713">
    <property type="term" value="F:ADP-heptose-lipopolysaccharide heptosyltransferase activity"/>
    <property type="evidence" value="ECO:0007669"/>
    <property type="project" value="TreeGrafter"/>
</dbReference>
<evidence type="ECO:0000313" key="3">
    <source>
        <dbReference type="EMBL" id="CCG18288.1"/>
    </source>
</evidence>
<dbReference type="Gene3D" id="3.40.50.2000">
    <property type="entry name" value="Glycogen Phosphorylase B"/>
    <property type="match status" value="2"/>
</dbReference>
<protein>
    <submittedName>
        <fullName evidence="3">ADP-heptose-LPS heptosyltransferase II</fullName>
    </submittedName>
</protein>
<dbReference type="SUPFAM" id="SSF53756">
    <property type="entry name" value="UDP-Glycosyltransferase/glycogen phosphorylase"/>
    <property type="match status" value="1"/>
</dbReference>
<dbReference type="InterPro" id="IPR051199">
    <property type="entry name" value="LPS_LOS_Heptosyltrfase"/>
</dbReference>
<dbReference type="KEGG" id="teg:KUK_0991"/>
<evidence type="ECO:0000256" key="1">
    <source>
        <dbReference type="ARBA" id="ARBA00022676"/>
    </source>
</evidence>
<evidence type="ECO:0000256" key="2">
    <source>
        <dbReference type="ARBA" id="ARBA00022679"/>
    </source>
</evidence>
<name>I7IJE3_9BURK</name>
<dbReference type="GO" id="GO:0009244">
    <property type="term" value="P:lipopolysaccharide core region biosynthetic process"/>
    <property type="evidence" value="ECO:0007669"/>
    <property type="project" value="TreeGrafter"/>
</dbReference>
<dbReference type="GO" id="GO:0005829">
    <property type="term" value="C:cytosol"/>
    <property type="evidence" value="ECO:0007669"/>
    <property type="project" value="TreeGrafter"/>
</dbReference>
<dbReference type="Pfam" id="PF01075">
    <property type="entry name" value="Glyco_transf_9"/>
    <property type="match status" value="1"/>
</dbReference>
<dbReference type="PANTHER" id="PTHR30160">
    <property type="entry name" value="TETRAACYLDISACCHARIDE 4'-KINASE-RELATED"/>
    <property type="match status" value="1"/>
</dbReference>
<reference evidence="3" key="1">
    <citation type="journal article" date="2012" name="Vet. Microbiol.">
        <title>Comparative genomic analyses of the Taylorellae.</title>
        <authorList>
            <person name="Hauser H."/>
            <person name="Richter D.C."/>
            <person name="van Tonder A."/>
            <person name="Clark L."/>
            <person name="Preston A."/>
        </authorList>
    </citation>
    <scope>NUCLEOTIDE SEQUENCE</scope>
    <source>
        <strain evidence="3">14/56</strain>
    </source>
</reference>
<keyword evidence="2 3" id="KW-0808">Transferase</keyword>
<dbReference type="HOGENOM" id="CLU_862394_0_0_4"/>
<dbReference type="RefSeq" id="WP_015555528.1">
    <property type="nucleotide sequence ID" value="NC_021036.1"/>
</dbReference>
<gene>
    <name evidence="3" type="primary">waaF</name>
    <name evidence="3" type="ORF">KUK_0991</name>
</gene>
<sequence length="317" mass="35242">MKALPPEVIYVRLPNWVGDVCMCLPSLDLLLSTGCQVVICARPWAKDLLQGYDIFDFIDYEGKWQDESKKVNEHKKQFKHKQIYGLIYPRSISSALSFSLAGIRSAGYTGDARSLLLKWKFHPNPHHVHFVQKWWYLTIDALRKWGLTSDCKNPPSKISYSIPDSSLSKACDVLGAKNQKVILISPTAVGLINGKPKVWPHYEELTKELQKLGFRVVMTPPESEKNQAIESAPSAEILEPLKLSEYVALCSMVDCVIANDSGSSHLASLATNKQISLFGVTDPAVGGPWSEEAIKLGTVGQWPSIMQVRSAVDKLCT</sequence>
<accession>I7IJE3</accession>
<dbReference type="AlphaFoldDB" id="I7IJE3"/>
<proteinExistence type="predicted"/>
<dbReference type="InterPro" id="IPR002201">
    <property type="entry name" value="Glyco_trans_9"/>
</dbReference>